<dbReference type="EMBL" id="JBHSIY010000006">
    <property type="protein sequence ID" value="MFC4866340.1"/>
    <property type="molecule type" value="Genomic_DNA"/>
</dbReference>
<feature type="transmembrane region" description="Helical" evidence="1">
    <location>
        <begin position="55"/>
        <end position="77"/>
    </location>
</feature>
<reference evidence="3" key="1">
    <citation type="journal article" date="2019" name="Int. J. Syst. Evol. Microbiol.">
        <title>The Global Catalogue of Microorganisms (GCM) 10K type strain sequencing project: providing services to taxonomists for standard genome sequencing and annotation.</title>
        <authorList>
            <consortium name="The Broad Institute Genomics Platform"/>
            <consortium name="The Broad Institute Genome Sequencing Center for Infectious Disease"/>
            <person name="Wu L."/>
            <person name="Ma J."/>
        </authorList>
    </citation>
    <scope>NUCLEOTIDE SEQUENCE [LARGE SCALE GENOMIC DNA]</scope>
    <source>
        <strain evidence="3">CGMCC 4.7304</strain>
    </source>
</reference>
<gene>
    <name evidence="2" type="ORF">ACFPCZ_06830</name>
</gene>
<organism evidence="2 3">
    <name type="scientific">Streptomonospora arabica</name>
    <dbReference type="NCBI Taxonomy" id="412417"/>
    <lineage>
        <taxon>Bacteria</taxon>
        <taxon>Bacillati</taxon>
        <taxon>Actinomycetota</taxon>
        <taxon>Actinomycetes</taxon>
        <taxon>Streptosporangiales</taxon>
        <taxon>Nocardiopsidaceae</taxon>
        <taxon>Streptomonospora</taxon>
    </lineage>
</organism>
<evidence type="ECO:0000256" key="1">
    <source>
        <dbReference type="SAM" id="Phobius"/>
    </source>
</evidence>
<sequence length="83" mass="9251">MLPLLATRAEGCAFRILPCRADYTHPGAQQGSDDPEGRELRIPNRPWTDGYVDRLGLSAMAIVRTIMAAARTLLWLIRGARCR</sequence>
<keyword evidence="1" id="KW-0472">Membrane</keyword>
<dbReference type="Proteomes" id="UP001595858">
    <property type="component" value="Unassembled WGS sequence"/>
</dbReference>
<accession>A0ABV9SLR7</accession>
<proteinExistence type="predicted"/>
<evidence type="ECO:0000313" key="3">
    <source>
        <dbReference type="Proteomes" id="UP001595858"/>
    </source>
</evidence>
<name>A0ABV9SLR7_9ACTN</name>
<keyword evidence="1" id="KW-1133">Transmembrane helix</keyword>
<evidence type="ECO:0000313" key="2">
    <source>
        <dbReference type="EMBL" id="MFC4866340.1"/>
    </source>
</evidence>
<protein>
    <recommendedName>
        <fullName evidence="4">Transposase DDE domain-containing protein</fullName>
    </recommendedName>
</protein>
<evidence type="ECO:0008006" key="4">
    <source>
        <dbReference type="Google" id="ProtNLM"/>
    </source>
</evidence>
<keyword evidence="3" id="KW-1185">Reference proteome</keyword>
<dbReference type="RefSeq" id="WP_344139919.1">
    <property type="nucleotide sequence ID" value="NZ_BAAAQI010000001.1"/>
</dbReference>
<comment type="caution">
    <text evidence="2">The sequence shown here is derived from an EMBL/GenBank/DDBJ whole genome shotgun (WGS) entry which is preliminary data.</text>
</comment>
<keyword evidence="1" id="KW-0812">Transmembrane</keyword>